<evidence type="ECO:0000256" key="2">
    <source>
        <dbReference type="ARBA" id="ARBA00005642"/>
    </source>
</evidence>
<comment type="catalytic activity">
    <reaction evidence="1 5">
        <text>uridine(55) in tRNA = pseudouridine(55) in tRNA</text>
        <dbReference type="Rhea" id="RHEA:42532"/>
        <dbReference type="Rhea" id="RHEA-COMP:10101"/>
        <dbReference type="Rhea" id="RHEA-COMP:10102"/>
        <dbReference type="ChEBI" id="CHEBI:65314"/>
        <dbReference type="ChEBI" id="CHEBI:65315"/>
        <dbReference type="EC" id="5.4.99.25"/>
    </reaction>
</comment>
<comment type="similarity">
    <text evidence="2 5">Belongs to the pseudouridine synthase TruB family. Type 1 subfamily.</text>
</comment>
<dbReference type="HAMAP" id="MF_01080">
    <property type="entry name" value="TruB_bact"/>
    <property type="match status" value="1"/>
</dbReference>
<dbReference type="Pfam" id="PF01509">
    <property type="entry name" value="TruB_N"/>
    <property type="match status" value="1"/>
</dbReference>
<comment type="function">
    <text evidence="5">Responsible for synthesis of pseudouridine from uracil-55 in the psi GC loop of transfer RNAs.</text>
</comment>
<dbReference type="InterPro" id="IPR032819">
    <property type="entry name" value="TruB_C"/>
</dbReference>
<dbReference type="NCBIfam" id="TIGR00431">
    <property type="entry name" value="TruB"/>
    <property type="match status" value="1"/>
</dbReference>
<evidence type="ECO:0000259" key="7">
    <source>
        <dbReference type="Pfam" id="PF16198"/>
    </source>
</evidence>
<dbReference type="GO" id="GO:0031119">
    <property type="term" value="P:tRNA pseudouridine synthesis"/>
    <property type="evidence" value="ECO:0007669"/>
    <property type="project" value="UniProtKB-UniRule"/>
</dbReference>
<dbReference type="SUPFAM" id="SSF55120">
    <property type="entry name" value="Pseudouridine synthase"/>
    <property type="match status" value="1"/>
</dbReference>
<dbReference type="GO" id="GO:1990481">
    <property type="term" value="P:mRNA pseudouridine synthesis"/>
    <property type="evidence" value="ECO:0007669"/>
    <property type="project" value="TreeGrafter"/>
</dbReference>
<dbReference type="PANTHER" id="PTHR13767">
    <property type="entry name" value="TRNA-PSEUDOURIDINE SYNTHASE"/>
    <property type="match status" value="1"/>
</dbReference>
<name>A0A2M8G4I8_9BACT</name>
<evidence type="ECO:0000256" key="4">
    <source>
        <dbReference type="ARBA" id="ARBA00023235"/>
    </source>
</evidence>
<dbReference type="PANTHER" id="PTHR13767:SF2">
    <property type="entry name" value="PSEUDOURIDYLATE SYNTHASE TRUB1"/>
    <property type="match status" value="1"/>
</dbReference>
<dbReference type="EC" id="5.4.99.25" evidence="5"/>
<evidence type="ECO:0000256" key="3">
    <source>
        <dbReference type="ARBA" id="ARBA00022694"/>
    </source>
</evidence>
<dbReference type="Pfam" id="PF16198">
    <property type="entry name" value="TruB_C_2"/>
    <property type="match status" value="1"/>
</dbReference>
<feature type="domain" description="tRNA pseudouridylate synthase B C-terminal" evidence="7">
    <location>
        <begin position="177"/>
        <end position="206"/>
    </location>
</feature>
<accession>A0A2M8G4I8</accession>
<dbReference type="InterPro" id="IPR020103">
    <property type="entry name" value="PsdUridine_synth_cat_dom_sf"/>
</dbReference>
<sequence length="265" mass="29184">MDNVNRILAVDKPVGWTSHDVVSKIRGELGRKTKVGHGGTLDPFATGLLLILIGKAVKRFDEIRTWEKEYMMTVKLGEATDTGDPTGKIVTTSSSEPEVSQNEVERVLASFVPGYEQTVPIYSAVKIGGRRAYKLARAGKEFIQPKRFVKIKEIELINLQGPTLQVKVVCGSGTYMRQLAVDIGEKLGWPAHCAALRRTRVGTYKVKPCRSSLRLGLMEEQIKAAEIFFGWTLLMAAVKLSTSCSSLNESFPIIRCIRGALGSDL</sequence>
<feature type="domain" description="Pseudouridine synthase II N-terminal" evidence="6">
    <location>
        <begin position="32"/>
        <end position="176"/>
    </location>
</feature>
<comment type="caution">
    <text evidence="8">The sequence shown here is derived from an EMBL/GenBank/DDBJ whole genome shotgun (WGS) entry which is preliminary data.</text>
</comment>
<keyword evidence="4 5" id="KW-0413">Isomerase</keyword>
<reference evidence="9" key="1">
    <citation type="submission" date="2017-09" db="EMBL/GenBank/DDBJ databases">
        <title>Depth-based differentiation of microbial function through sediment-hosted aquifers and enrichment of novel symbionts in the deep terrestrial subsurface.</title>
        <authorList>
            <person name="Probst A.J."/>
            <person name="Ladd B."/>
            <person name="Jarett J.K."/>
            <person name="Geller-Mcgrath D.E."/>
            <person name="Sieber C.M.K."/>
            <person name="Emerson J.B."/>
            <person name="Anantharaman K."/>
            <person name="Thomas B.C."/>
            <person name="Malmstrom R."/>
            <person name="Stieglmeier M."/>
            <person name="Klingl A."/>
            <person name="Woyke T."/>
            <person name="Ryan C.M."/>
            <person name="Banfield J.F."/>
        </authorList>
    </citation>
    <scope>NUCLEOTIDE SEQUENCE [LARGE SCALE GENOMIC DNA]</scope>
</reference>
<dbReference type="GO" id="GO:0003723">
    <property type="term" value="F:RNA binding"/>
    <property type="evidence" value="ECO:0007669"/>
    <property type="project" value="InterPro"/>
</dbReference>
<proteinExistence type="inferred from homology"/>
<keyword evidence="3 5" id="KW-0819">tRNA processing</keyword>
<dbReference type="Proteomes" id="UP000229739">
    <property type="component" value="Unassembled WGS sequence"/>
</dbReference>
<dbReference type="InterPro" id="IPR014780">
    <property type="entry name" value="tRNA_psdUridine_synth_TruB"/>
</dbReference>
<evidence type="ECO:0000313" key="9">
    <source>
        <dbReference type="Proteomes" id="UP000229739"/>
    </source>
</evidence>
<evidence type="ECO:0000256" key="1">
    <source>
        <dbReference type="ARBA" id="ARBA00000385"/>
    </source>
</evidence>
<dbReference type="Gene3D" id="3.30.2350.10">
    <property type="entry name" value="Pseudouridine synthase"/>
    <property type="match status" value="1"/>
</dbReference>
<feature type="active site" description="Nucleophile" evidence="5">
    <location>
        <position position="42"/>
    </location>
</feature>
<dbReference type="AlphaFoldDB" id="A0A2M8G4I8"/>
<evidence type="ECO:0000313" key="8">
    <source>
        <dbReference type="EMBL" id="PJC66568.1"/>
    </source>
</evidence>
<protein>
    <recommendedName>
        <fullName evidence="5">tRNA pseudouridine synthase B</fullName>
        <ecNumber evidence="5">5.4.99.25</ecNumber>
    </recommendedName>
    <alternativeName>
        <fullName evidence="5">tRNA pseudouridine(55) synthase</fullName>
        <shortName evidence="5">Psi55 synthase</shortName>
    </alternativeName>
    <alternativeName>
        <fullName evidence="5">tRNA pseudouridylate synthase</fullName>
    </alternativeName>
    <alternativeName>
        <fullName evidence="5">tRNA-uridine isomerase</fullName>
    </alternativeName>
</protein>
<gene>
    <name evidence="5 8" type="primary">truB</name>
    <name evidence="8" type="ORF">CO018_01220</name>
</gene>
<dbReference type="CDD" id="cd02573">
    <property type="entry name" value="PseudoU_synth_EcTruB"/>
    <property type="match status" value="1"/>
</dbReference>
<evidence type="ECO:0000259" key="6">
    <source>
        <dbReference type="Pfam" id="PF01509"/>
    </source>
</evidence>
<dbReference type="EMBL" id="PFQV01000024">
    <property type="protein sequence ID" value="PJC66568.1"/>
    <property type="molecule type" value="Genomic_DNA"/>
</dbReference>
<dbReference type="GO" id="GO:0160148">
    <property type="term" value="F:tRNA pseudouridine(55) synthase activity"/>
    <property type="evidence" value="ECO:0007669"/>
    <property type="project" value="UniProtKB-EC"/>
</dbReference>
<organism evidence="8 9">
    <name type="scientific">Candidatus Beckwithbacteria bacterium CG_4_9_14_0_2_um_filter_47_11</name>
    <dbReference type="NCBI Taxonomy" id="1974494"/>
    <lineage>
        <taxon>Bacteria</taxon>
        <taxon>Candidatus Beckwithiibacteriota</taxon>
    </lineage>
</organism>
<dbReference type="InterPro" id="IPR002501">
    <property type="entry name" value="PsdUridine_synth_N"/>
</dbReference>
<evidence type="ECO:0000256" key="5">
    <source>
        <dbReference type="HAMAP-Rule" id="MF_01080"/>
    </source>
</evidence>